<dbReference type="Proteomes" id="UP000189739">
    <property type="component" value="Unassembled WGS sequence"/>
</dbReference>
<dbReference type="Pfam" id="PF12804">
    <property type="entry name" value="NTP_transf_3"/>
    <property type="match status" value="1"/>
</dbReference>
<dbReference type="InterPro" id="IPR025877">
    <property type="entry name" value="MobA-like_NTP_Trfase"/>
</dbReference>
<evidence type="ECO:0000313" key="2">
    <source>
        <dbReference type="EMBL" id="OOQ56412.1"/>
    </source>
</evidence>
<dbReference type="GO" id="GO:0016779">
    <property type="term" value="F:nucleotidyltransferase activity"/>
    <property type="evidence" value="ECO:0007669"/>
    <property type="project" value="UniProtKB-ARBA"/>
</dbReference>
<dbReference type="CDD" id="cd04182">
    <property type="entry name" value="GT_2_like_f"/>
    <property type="match status" value="1"/>
</dbReference>
<dbReference type="Gene3D" id="3.90.550.10">
    <property type="entry name" value="Spore Coat Polysaccharide Biosynthesis Protein SpsA, Chain A"/>
    <property type="match status" value="1"/>
</dbReference>
<dbReference type="PANTHER" id="PTHR43777">
    <property type="entry name" value="MOLYBDENUM COFACTOR CYTIDYLYLTRANSFERASE"/>
    <property type="match status" value="1"/>
</dbReference>
<gene>
    <name evidence="2" type="ORF">BC343_18350</name>
</gene>
<proteinExistence type="predicted"/>
<dbReference type="AlphaFoldDB" id="A0A1S9P630"/>
<evidence type="ECO:0000313" key="3">
    <source>
        <dbReference type="Proteomes" id="UP000189739"/>
    </source>
</evidence>
<dbReference type="SUPFAM" id="SSF53448">
    <property type="entry name" value="Nucleotide-diphospho-sugar transferases"/>
    <property type="match status" value="1"/>
</dbReference>
<reference evidence="2 3" key="1">
    <citation type="submission" date="2016-07" db="EMBL/GenBank/DDBJ databases">
        <title>Genomic analysis of zinc-resistant bacterium Mucilaginibacter pedocola TBZ30.</title>
        <authorList>
            <person name="Huang J."/>
            <person name="Tang J."/>
        </authorList>
    </citation>
    <scope>NUCLEOTIDE SEQUENCE [LARGE SCALE GENOMIC DNA]</scope>
    <source>
        <strain evidence="2 3">TBZ30</strain>
    </source>
</reference>
<organism evidence="2 3">
    <name type="scientific">Mucilaginibacter pedocola</name>
    <dbReference type="NCBI Taxonomy" id="1792845"/>
    <lineage>
        <taxon>Bacteria</taxon>
        <taxon>Pseudomonadati</taxon>
        <taxon>Bacteroidota</taxon>
        <taxon>Sphingobacteriia</taxon>
        <taxon>Sphingobacteriales</taxon>
        <taxon>Sphingobacteriaceae</taxon>
        <taxon>Mucilaginibacter</taxon>
    </lineage>
</organism>
<protein>
    <submittedName>
        <fullName evidence="2">MobA-like protein</fullName>
    </submittedName>
</protein>
<dbReference type="STRING" id="1792845.BC343_18350"/>
<keyword evidence="3" id="KW-1185">Reference proteome</keyword>
<dbReference type="PANTHER" id="PTHR43777:SF1">
    <property type="entry name" value="MOLYBDENUM COFACTOR CYTIDYLYLTRANSFERASE"/>
    <property type="match status" value="1"/>
</dbReference>
<dbReference type="InterPro" id="IPR029044">
    <property type="entry name" value="Nucleotide-diphossugar_trans"/>
</dbReference>
<feature type="domain" description="MobA-like NTP transferase" evidence="1">
    <location>
        <begin position="5"/>
        <end position="162"/>
    </location>
</feature>
<evidence type="ECO:0000259" key="1">
    <source>
        <dbReference type="Pfam" id="PF12804"/>
    </source>
</evidence>
<sequence>MTGIIILAAGSSSRLGQPKQNLQYKGKTLLQHAVDEALDSGCSPVIVVLGANADKIKFGTDGVTVLHNPDWQEGMASSIRLGVTEIMKHTVDSVIVMLCDQPFVDGNLLKTLKLQWQEVGKPIVACSYKGTVGVPVLFDSSLFPELLKLQGQEGAKKVLSAYADEIAEVEFEEGSTDIDTAENYHDLISRLNVN</sequence>
<accession>A0A1S9P630</accession>
<dbReference type="EMBL" id="MBTF01000039">
    <property type="protein sequence ID" value="OOQ56412.1"/>
    <property type="molecule type" value="Genomic_DNA"/>
</dbReference>
<dbReference type="OrthoDB" id="9779263at2"/>
<dbReference type="RefSeq" id="WP_078351370.1">
    <property type="nucleotide sequence ID" value="NZ_MBTF01000039.1"/>
</dbReference>
<name>A0A1S9P630_9SPHI</name>
<comment type="caution">
    <text evidence="2">The sequence shown here is derived from an EMBL/GenBank/DDBJ whole genome shotgun (WGS) entry which is preliminary data.</text>
</comment>